<name>A0A9P8UB96_9PEZI</name>
<organism evidence="2 3">
    <name type="scientific">Truncatella angustata</name>
    <dbReference type="NCBI Taxonomy" id="152316"/>
    <lineage>
        <taxon>Eukaryota</taxon>
        <taxon>Fungi</taxon>
        <taxon>Dikarya</taxon>
        <taxon>Ascomycota</taxon>
        <taxon>Pezizomycotina</taxon>
        <taxon>Sordariomycetes</taxon>
        <taxon>Xylariomycetidae</taxon>
        <taxon>Amphisphaeriales</taxon>
        <taxon>Sporocadaceae</taxon>
        <taxon>Truncatella</taxon>
    </lineage>
</organism>
<dbReference type="AlphaFoldDB" id="A0A9P8UB96"/>
<dbReference type="OrthoDB" id="5017668at2759"/>
<dbReference type="Proteomes" id="UP000758603">
    <property type="component" value="Unassembled WGS sequence"/>
</dbReference>
<accession>A0A9P8UB96</accession>
<evidence type="ECO:0000313" key="2">
    <source>
        <dbReference type="EMBL" id="KAH6645737.1"/>
    </source>
</evidence>
<dbReference type="GeneID" id="70129905"/>
<dbReference type="RefSeq" id="XP_045952251.1">
    <property type="nucleotide sequence ID" value="XM_046101013.1"/>
</dbReference>
<comment type="caution">
    <text evidence="2">The sequence shown here is derived from an EMBL/GenBank/DDBJ whole genome shotgun (WGS) entry which is preliminary data.</text>
</comment>
<evidence type="ECO:0000256" key="1">
    <source>
        <dbReference type="SAM" id="Coils"/>
    </source>
</evidence>
<sequence>MWKEDGGETSVEWHWRNTSLRTGITIPTSEIRLITSSKDLYRWEWLPEAKEIFTKHLSEHSTGAYRKIFEGIGQTFEAVLSEDHGSDERVNKTETTSFTVQIEQLENRIHCLENIIQERDIDLMKHKANQGKLKADLDSMRDKYRIQEQEIQSWMKRAEDAEQIANRYSEEVSKMLPVFQNLQNSTVAGDSSHLRD</sequence>
<dbReference type="SUPFAM" id="SSF57997">
    <property type="entry name" value="Tropomyosin"/>
    <property type="match status" value="1"/>
</dbReference>
<gene>
    <name evidence="2" type="ORF">BKA67DRAFT_541893</name>
</gene>
<evidence type="ECO:0000313" key="3">
    <source>
        <dbReference type="Proteomes" id="UP000758603"/>
    </source>
</evidence>
<feature type="coiled-coil region" evidence="1">
    <location>
        <begin position="102"/>
        <end position="171"/>
    </location>
</feature>
<proteinExistence type="predicted"/>
<dbReference type="EMBL" id="JAGPXC010000011">
    <property type="protein sequence ID" value="KAH6645737.1"/>
    <property type="molecule type" value="Genomic_DNA"/>
</dbReference>
<keyword evidence="3" id="KW-1185">Reference proteome</keyword>
<reference evidence="2" key="1">
    <citation type="journal article" date="2021" name="Nat. Commun.">
        <title>Genetic determinants of endophytism in the Arabidopsis root mycobiome.</title>
        <authorList>
            <person name="Mesny F."/>
            <person name="Miyauchi S."/>
            <person name="Thiergart T."/>
            <person name="Pickel B."/>
            <person name="Atanasova L."/>
            <person name="Karlsson M."/>
            <person name="Huettel B."/>
            <person name="Barry K.W."/>
            <person name="Haridas S."/>
            <person name="Chen C."/>
            <person name="Bauer D."/>
            <person name="Andreopoulos W."/>
            <person name="Pangilinan J."/>
            <person name="LaButti K."/>
            <person name="Riley R."/>
            <person name="Lipzen A."/>
            <person name="Clum A."/>
            <person name="Drula E."/>
            <person name="Henrissat B."/>
            <person name="Kohler A."/>
            <person name="Grigoriev I.V."/>
            <person name="Martin F.M."/>
            <person name="Hacquard S."/>
        </authorList>
    </citation>
    <scope>NUCLEOTIDE SEQUENCE</scope>
    <source>
        <strain evidence="2">MPI-SDFR-AT-0073</strain>
    </source>
</reference>
<keyword evidence="1" id="KW-0175">Coiled coil</keyword>
<protein>
    <submittedName>
        <fullName evidence="2">Uncharacterized protein</fullName>
    </submittedName>
</protein>